<dbReference type="InterPro" id="IPR053135">
    <property type="entry name" value="AKR2_Oxidoreductase"/>
</dbReference>
<dbReference type="InterPro" id="IPR023210">
    <property type="entry name" value="NADP_OxRdtase_dom"/>
</dbReference>
<gene>
    <name evidence="3" type="ORF">OAUR00152_LOCUS12332</name>
</gene>
<evidence type="ECO:0000256" key="1">
    <source>
        <dbReference type="SAM" id="MobiDB-lite"/>
    </source>
</evidence>
<evidence type="ECO:0000259" key="2">
    <source>
        <dbReference type="Pfam" id="PF00248"/>
    </source>
</evidence>
<dbReference type="AlphaFoldDB" id="A0A7S4MMQ1"/>
<feature type="compositionally biased region" description="Basic and acidic residues" evidence="1">
    <location>
        <begin position="14"/>
        <end position="24"/>
    </location>
</feature>
<accession>A0A7S4MMQ1</accession>
<dbReference type="EMBL" id="HBKQ01018215">
    <property type="protein sequence ID" value="CAE2232060.1"/>
    <property type="molecule type" value="Transcribed_RNA"/>
</dbReference>
<dbReference type="SUPFAM" id="SSF51430">
    <property type="entry name" value="NAD(P)-linked oxidoreductase"/>
    <property type="match status" value="1"/>
</dbReference>
<protein>
    <recommendedName>
        <fullName evidence="2">NADP-dependent oxidoreductase domain-containing protein</fullName>
    </recommendedName>
</protein>
<sequence>MVSAYGSIDLSSQNRERAGQKEKGNLEIESVSAAAAEASCPSVPSLPPTVIGSIAVWSALFFVITFFAQSSAPQTTYGSKGVRTMAMMQQVGSEADMTYPRRPFGTRNGRDVTLPVLGFPSVALARMSSASDQSTANEAVRHAVEDLGIRYFDVAPEYGDGVAQECLGPALKPHRDGVFLAAKTMYRDAEGSAADLANTLRALKTDHLDLYQFHSISTEEDVETILGEGGAMETFQKAREEGKIKAIGFSAHSEPMAVRMIESGLVDTCMFPINFAAYHYGGIGQKVLDSAKKNGVGVIALKAGARGRLRPQDGDAVHVPEAFHHIPEWKRKEMVNFPVVTSKDHPTCWYEPEDDPKELNRLILWSLNQSGVTAVLPPGDLNLLDGVALMLRGKSEVPPFDDANSQHMLDRYNDIVPIFHNRDESGTKVST</sequence>
<feature type="region of interest" description="Disordered" evidence="1">
    <location>
        <begin position="1"/>
        <end position="24"/>
    </location>
</feature>
<dbReference type="CDD" id="cd19100">
    <property type="entry name" value="AKR_unchar"/>
    <property type="match status" value="1"/>
</dbReference>
<reference evidence="3" key="1">
    <citation type="submission" date="2021-01" db="EMBL/GenBank/DDBJ databases">
        <authorList>
            <person name="Corre E."/>
            <person name="Pelletier E."/>
            <person name="Niang G."/>
            <person name="Scheremetjew M."/>
            <person name="Finn R."/>
            <person name="Kale V."/>
            <person name="Holt S."/>
            <person name="Cochrane G."/>
            <person name="Meng A."/>
            <person name="Brown T."/>
            <person name="Cohen L."/>
        </authorList>
    </citation>
    <scope>NUCLEOTIDE SEQUENCE</scope>
    <source>
        <strain evidence="3">Isolate 1302-5</strain>
    </source>
</reference>
<proteinExistence type="predicted"/>
<name>A0A7S4MMQ1_9STRA</name>
<dbReference type="Pfam" id="PF00248">
    <property type="entry name" value="Aldo_ket_red"/>
    <property type="match status" value="1"/>
</dbReference>
<dbReference type="PANTHER" id="PTHR43312">
    <property type="entry name" value="D-THREO-ALDOSE 1-DEHYDROGENASE"/>
    <property type="match status" value="1"/>
</dbReference>
<organism evidence="3">
    <name type="scientific">Odontella aurita</name>
    <dbReference type="NCBI Taxonomy" id="265563"/>
    <lineage>
        <taxon>Eukaryota</taxon>
        <taxon>Sar</taxon>
        <taxon>Stramenopiles</taxon>
        <taxon>Ochrophyta</taxon>
        <taxon>Bacillariophyta</taxon>
        <taxon>Mediophyceae</taxon>
        <taxon>Biddulphiophycidae</taxon>
        <taxon>Eupodiscales</taxon>
        <taxon>Odontellaceae</taxon>
        <taxon>Odontella</taxon>
    </lineage>
</organism>
<evidence type="ECO:0000313" key="3">
    <source>
        <dbReference type="EMBL" id="CAE2232060.1"/>
    </source>
</evidence>
<dbReference type="InterPro" id="IPR036812">
    <property type="entry name" value="NAD(P)_OxRdtase_dom_sf"/>
</dbReference>
<dbReference type="Gene3D" id="3.20.20.100">
    <property type="entry name" value="NADP-dependent oxidoreductase domain"/>
    <property type="match status" value="1"/>
</dbReference>
<feature type="domain" description="NADP-dependent oxidoreductase" evidence="2">
    <location>
        <begin position="127"/>
        <end position="313"/>
    </location>
</feature>
<dbReference type="PANTHER" id="PTHR43312:SF1">
    <property type="entry name" value="NADP-DEPENDENT OXIDOREDUCTASE DOMAIN-CONTAINING PROTEIN"/>
    <property type="match status" value="1"/>
</dbReference>